<proteinExistence type="inferred from homology"/>
<gene>
    <name evidence="6" type="ORF">ATNIH1004_007439</name>
</gene>
<dbReference type="SUPFAM" id="SSF81296">
    <property type="entry name" value="E set domains"/>
    <property type="match status" value="1"/>
</dbReference>
<dbReference type="InterPro" id="IPR050357">
    <property type="entry name" value="Arrestin_domain-protein"/>
</dbReference>
<dbReference type="GeneID" id="54330141"/>
<dbReference type="PANTHER" id="PTHR11188:SF17">
    <property type="entry name" value="FI21816P1"/>
    <property type="match status" value="1"/>
</dbReference>
<dbReference type="PANTHER" id="PTHR11188">
    <property type="entry name" value="ARRESTIN DOMAIN CONTAINING PROTEIN"/>
    <property type="match status" value="1"/>
</dbReference>
<evidence type="ECO:0000256" key="2">
    <source>
        <dbReference type="ARBA" id="ARBA00022786"/>
    </source>
</evidence>
<dbReference type="Gene3D" id="2.60.40.640">
    <property type="match status" value="1"/>
</dbReference>
<dbReference type="Pfam" id="PF00339">
    <property type="entry name" value="Arrestin_N"/>
    <property type="match status" value="1"/>
</dbReference>
<evidence type="ECO:0000259" key="5">
    <source>
        <dbReference type="SMART" id="SM01017"/>
    </source>
</evidence>
<dbReference type="GO" id="GO:0005886">
    <property type="term" value="C:plasma membrane"/>
    <property type="evidence" value="ECO:0007669"/>
    <property type="project" value="TreeGrafter"/>
</dbReference>
<dbReference type="InterPro" id="IPR011021">
    <property type="entry name" value="Arrestin-like_N"/>
</dbReference>
<comment type="caution">
    <text evidence="6">The sequence shown here is derived from an EMBL/GenBank/DDBJ whole genome shotgun (WGS) entry which is preliminary data.</text>
</comment>
<dbReference type="GO" id="GO:0070086">
    <property type="term" value="P:ubiquitin-dependent endocytosis"/>
    <property type="evidence" value="ECO:0007669"/>
    <property type="project" value="TreeGrafter"/>
</dbReference>
<dbReference type="GO" id="GO:0031625">
    <property type="term" value="F:ubiquitin protein ligase binding"/>
    <property type="evidence" value="ECO:0007669"/>
    <property type="project" value="TreeGrafter"/>
</dbReference>
<dbReference type="Proteomes" id="UP000324241">
    <property type="component" value="Unassembled WGS sequence"/>
</dbReference>
<sequence>MTLNLLLGTGSAASVKYFDIRLDRDHIVFRGRAEEASNAYLSGTVVLCLSEPLPIKSLRLHFTGTSQVCCYLNPTYNEFGSSPKRNRLFYKKTWDFKDTGNTELIQPGNYEFPFHLILPSTLPESVDGPAESWVKYQFKAEIGRRLLRDIVVSKPLRIIRSPGACTSDLGPTRMVEDLWPNKIGYSISVMNAVAAFGTAFQLKFKLIPLSTSLRISQINTELIENYCLTLNPEDIERLHFTRHHTKVISIDTYKMGSNKCHGNIDEETEGFCVSRHLQIPQNLAQCLQNVNQQGIKITHKLMFTIQLQNVDGHISEVKAALPVTIFISASSTIDENKNVTYWTPRGGQETGYSLDEQPPPAYADHIFDLVYCERDTYSCGPSGVRRLNHIGNDVIHGNVDNSHESSHLPFPANSSCQQHQRRHYEDALSTRSNSSTSGLSNSECMEPVRTNGRSDVNFTLPGIPASPQPYEVESLSRVPSYSTAIRRLSNPYDAALPGYYDTAARDYVLPEPPQASSRAYIACTSRAFSTHTNCYTAATLLPSLPPQNV</sequence>
<dbReference type="OrthoDB" id="2333384at2759"/>
<dbReference type="SMART" id="SM01017">
    <property type="entry name" value="Arrestin_C"/>
    <property type="match status" value="1"/>
</dbReference>
<dbReference type="InterPro" id="IPR014752">
    <property type="entry name" value="Arrestin-like_C"/>
</dbReference>
<dbReference type="AlphaFoldDB" id="A0A5M9MU40"/>
<protein>
    <recommendedName>
        <fullName evidence="5">Arrestin C-terminal-like domain-containing protein</fullName>
    </recommendedName>
</protein>
<name>A0A5M9MU40_9EURO</name>
<dbReference type="EMBL" id="QUQM01000007">
    <property type="protein sequence ID" value="KAA8646017.1"/>
    <property type="molecule type" value="Genomic_DNA"/>
</dbReference>
<feature type="compositionally biased region" description="Low complexity" evidence="4">
    <location>
        <begin position="429"/>
        <end position="442"/>
    </location>
</feature>
<comment type="subunit">
    <text evidence="3">Interacts with hulA.</text>
</comment>
<evidence type="ECO:0000256" key="1">
    <source>
        <dbReference type="ARBA" id="ARBA00005298"/>
    </source>
</evidence>
<dbReference type="GO" id="GO:0005829">
    <property type="term" value="C:cytosol"/>
    <property type="evidence" value="ECO:0007669"/>
    <property type="project" value="TreeGrafter"/>
</dbReference>
<comment type="similarity">
    <text evidence="1">Belongs to the arrestin family.</text>
</comment>
<evidence type="ECO:0000313" key="7">
    <source>
        <dbReference type="Proteomes" id="UP000324241"/>
    </source>
</evidence>
<organism evidence="6 7">
    <name type="scientific">Aspergillus tanneri</name>
    <dbReference type="NCBI Taxonomy" id="1220188"/>
    <lineage>
        <taxon>Eukaryota</taxon>
        <taxon>Fungi</taxon>
        <taxon>Dikarya</taxon>
        <taxon>Ascomycota</taxon>
        <taxon>Pezizomycotina</taxon>
        <taxon>Eurotiomycetes</taxon>
        <taxon>Eurotiomycetidae</taxon>
        <taxon>Eurotiales</taxon>
        <taxon>Aspergillaceae</taxon>
        <taxon>Aspergillus</taxon>
        <taxon>Aspergillus subgen. Circumdati</taxon>
    </lineage>
</organism>
<dbReference type="VEuPathDB" id="FungiDB:EYZ11_001385"/>
<evidence type="ECO:0000313" key="6">
    <source>
        <dbReference type="EMBL" id="KAA8646017.1"/>
    </source>
</evidence>
<feature type="domain" description="Arrestin C-terminal-like" evidence="5">
    <location>
        <begin position="179"/>
        <end position="330"/>
    </location>
</feature>
<accession>A0A5M9MU40</accession>
<keyword evidence="2" id="KW-0833">Ubl conjugation pathway</keyword>
<dbReference type="Pfam" id="PF02752">
    <property type="entry name" value="Arrestin_C"/>
    <property type="match status" value="1"/>
</dbReference>
<evidence type="ECO:0000256" key="4">
    <source>
        <dbReference type="SAM" id="MobiDB-lite"/>
    </source>
</evidence>
<dbReference type="GO" id="GO:0030674">
    <property type="term" value="F:protein-macromolecule adaptor activity"/>
    <property type="evidence" value="ECO:0007669"/>
    <property type="project" value="TreeGrafter"/>
</dbReference>
<reference evidence="6 7" key="1">
    <citation type="submission" date="2019-08" db="EMBL/GenBank/DDBJ databases">
        <title>The genome sequence of a newly discovered highly antifungal drug resistant Aspergillus species, Aspergillus tanneri NIH 1004.</title>
        <authorList>
            <person name="Mounaud S."/>
            <person name="Singh I."/>
            <person name="Joardar V."/>
            <person name="Pakala S."/>
            <person name="Pakala S."/>
            <person name="Venepally P."/>
            <person name="Chung J.K."/>
            <person name="Losada L."/>
            <person name="Nierman W.C."/>
        </authorList>
    </citation>
    <scope>NUCLEOTIDE SEQUENCE [LARGE SCALE GENOMIC DNA]</scope>
    <source>
        <strain evidence="6 7">NIH1004</strain>
    </source>
</reference>
<dbReference type="InterPro" id="IPR011022">
    <property type="entry name" value="Arrestin_C-like"/>
</dbReference>
<evidence type="ECO:0000256" key="3">
    <source>
        <dbReference type="ARBA" id="ARBA00038766"/>
    </source>
</evidence>
<dbReference type="InterPro" id="IPR014756">
    <property type="entry name" value="Ig_E-set"/>
</dbReference>
<feature type="region of interest" description="Disordered" evidence="4">
    <location>
        <begin position="398"/>
        <end position="446"/>
    </location>
</feature>
<dbReference type="RefSeq" id="XP_033425378.1">
    <property type="nucleotide sequence ID" value="XM_033572063.1"/>
</dbReference>